<dbReference type="InterPro" id="IPR016024">
    <property type="entry name" value="ARM-type_fold"/>
</dbReference>
<accession>A0A0J8RJF3</accession>
<evidence type="ECO:0000256" key="1">
    <source>
        <dbReference type="ARBA" id="ARBA00022517"/>
    </source>
</evidence>
<feature type="repeat" description="Pumilio" evidence="5">
    <location>
        <begin position="78"/>
        <end position="113"/>
    </location>
</feature>
<keyword evidence="1" id="KW-0690">Ribosome biogenesis</keyword>
<comment type="function">
    <text evidence="4">RNA-binding nucleolar protein required for pre-rRNA processing. Involved in production of 18S rRNA and assembly of small ribosomal subunit.</text>
</comment>
<feature type="repeat" description="Pumilio" evidence="5">
    <location>
        <begin position="5"/>
        <end position="40"/>
    </location>
</feature>
<dbReference type="AlphaFoldDB" id="A0A0J8RJF3"/>
<dbReference type="Pfam" id="PF00806">
    <property type="entry name" value="PUF"/>
    <property type="match status" value="3"/>
</dbReference>
<dbReference type="GO" id="GO:0010608">
    <property type="term" value="P:post-transcriptional regulation of gene expression"/>
    <property type="evidence" value="ECO:0007669"/>
    <property type="project" value="TreeGrafter"/>
</dbReference>
<evidence type="ECO:0000259" key="6">
    <source>
        <dbReference type="PROSITE" id="PS50303"/>
    </source>
</evidence>
<dbReference type="VEuPathDB" id="FungiDB:CIHG_02750"/>
<evidence type="ECO:0000313" key="7">
    <source>
        <dbReference type="EMBL" id="KMU84967.1"/>
    </source>
</evidence>
<dbReference type="Proteomes" id="UP000054563">
    <property type="component" value="Unassembled WGS sequence"/>
</dbReference>
<proteinExistence type="predicted"/>
<protein>
    <submittedName>
        <fullName evidence="7">PUF4</fullName>
    </submittedName>
</protein>
<dbReference type="GO" id="GO:0006364">
    <property type="term" value="P:rRNA processing"/>
    <property type="evidence" value="ECO:0007669"/>
    <property type="project" value="UniProtKB-KW"/>
</dbReference>
<gene>
    <name evidence="7" type="ORF">CIHG_02750</name>
</gene>
<dbReference type="GO" id="GO:0005737">
    <property type="term" value="C:cytoplasm"/>
    <property type="evidence" value="ECO:0007669"/>
    <property type="project" value="TreeGrafter"/>
</dbReference>
<dbReference type="PROSITE" id="PS50303">
    <property type="entry name" value="PUM_HD"/>
    <property type="match status" value="1"/>
</dbReference>
<dbReference type="eggNOG" id="KOG2049">
    <property type="taxonomic scope" value="Eukaryota"/>
</dbReference>
<evidence type="ECO:0000256" key="3">
    <source>
        <dbReference type="ARBA" id="ARBA00022737"/>
    </source>
</evidence>
<dbReference type="SUPFAM" id="SSF48371">
    <property type="entry name" value="ARM repeat"/>
    <property type="match status" value="1"/>
</dbReference>
<dbReference type="PANTHER" id="PTHR12537:SF13">
    <property type="entry name" value="PUMILIO HOMOLOGY DOMAIN FAMILY MEMBER 4"/>
    <property type="match status" value="1"/>
</dbReference>
<dbReference type="PANTHER" id="PTHR12537">
    <property type="entry name" value="RNA BINDING PROTEIN PUMILIO-RELATED"/>
    <property type="match status" value="1"/>
</dbReference>
<dbReference type="EMBL" id="DS016986">
    <property type="protein sequence ID" value="KMU84967.1"/>
    <property type="molecule type" value="Genomic_DNA"/>
</dbReference>
<dbReference type="OrthoDB" id="668540at2759"/>
<dbReference type="InterPro" id="IPR011989">
    <property type="entry name" value="ARM-like"/>
</dbReference>
<name>A0A0J8RJF3_COCIT</name>
<dbReference type="InterPro" id="IPR001313">
    <property type="entry name" value="Pumilio_RNA-bd_rpt"/>
</dbReference>
<sequence>MIFLETHVHVVELMTDPFGNYLCQKLLEFSNDEQRTALINNAAPQLVSIALNQHGTRALQKMIEFISTPEQTQTVIKALRDKVVDLVQDLNGNHVIQKCLNRLSAADAQPVPTLWYKILLEIMLFNIYWTSRNLVLQNLSAKRLSERYQCFQSRNLAPMSLKNAFELPIFRVVASLFRRCCR</sequence>
<keyword evidence="2" id="KW-0698">rRNA processing</keyword>
<feature type="repeat" description="Pumilio" evidence="5">
    <location>
        <begin position="41"/>
        <end position="77"/>
    </location>
</feature>
<organism evidence="7 8">
    <name type="scientific">Coccidioides immitis H538.4</name>
    <dbReference type="NCBI Taxonomy" id="396776"/>
    <lineage>
        <taxon>Eukaryota</taxon>
        <taxon>Fungi</taxon>
        <taxon>Dikarya</taxon>
        <taxon>Ascomycota</taxon>
        <taxon>Pezizomycotina</taxon>
        <taxon>Eurotiomycetes</taxon>
        <taxon>Eurotiomycetidae</taxon>
        <taxon>Onygenales</taxon>
        <taxon>Onygenaceae</taxon>
        <taxon>Coccidioides</taxon>
    </lineage>
</organism>
<feature type="domain" description="PUM-HD" evidence="6">
    <location>
        <begin position="1"/>
        <end position="182"/>
    </location>
</feature>
<evidence type="ECO:0000256" key="5">
    <source>
        <dbReference type="PROSITE-ProRule" id="PRU00317"/>
    </source>
</evidence>
<dbReference type="SMART" id="SM00025">
    <property type="entry name" value="Pumilio"/>
    <property type="match status" value="3"/>
</dbReference>
<dbReference type="GO" id="GO:0003729">
    <property type="term" value="F:mRNA binding"/>
    <property type="evidence" value="ECO:0007669"/>
    <property type="project" value="TreeGrafter"/>
</dbReference>
<dbReference type="PROSITE" id="PS50302">
    <property type="entry name" value="PUM"/>
    <property type="match status" value="3"/>
</dbReference>
<dbReference type="InterPro" id="IPR033133">
    <property type="entry name" value="PUM-HD"/>
</dbReference>
<keyword evidence="3" id="KW-0677">Repeat</keyword>
<evidence type="ECO:0000313" key="8">
    <source>
        <dbReference type="Proteomes" id="UP000054563"/>
    </source>
</evidence>
<dbReference type="STRING" id="396776.A0A0J8RJF3"/>
<reference evidence="8" key="1">
    <citation type="journal article" date="2010" name="Genome Res.">
        <title>Population genomic sequencing of Coccidioides fungi reveals recent hybridization and transposon control.</title>
        <authorList>
            <person name="Neafsey D.E."/>
            <person name="Barker B.M."/>
            <person name="Sharpton T.J."/>
            <person name="Stajich J.E."/>
            <person name="Park D.J."/>
            <person name="Whiston E."/>
            <person name="Hung C.-Y."/>
            <person name="McMahan C."/>
            <person name="White J."/>
            <person name="Sykes S."/>
            <person name="Heiman D."/>
            <person name="Young S."/>
            <person name="Zeng Q."/>
            <person name="Abouelleil A."/>
            <person name="Aftuck L."/>
            <person name="Bessette D."/>
            <person name="Brown A."/>
            <person name="FitzGerald M."/>
            <person name="Lui A."/>
            <person name="Macdonald J.P."/>
            <person name="Priest M."/>
            <person name="Orbach M.J."/>
            <person name="Galgiani J.N."/>
            <person name="Kirkland T.N."/>
            <person name="Cole G.T."/>
            <person name="Birren B.W."/>
            <person name="Henn M.R."/>
            <person name="Taylor J.W."/>
            <person name="Rounsley S.D."/>
        </authorList>
    </citation>
    <scope>NUCLEOTIDE SEQUENCE [LARGE SCALE GENOMIC DNA]</scope>
    <source>
        <strain evidence="8">H538.4</strain>
    </source>
</reference>
<evidence type="ECO:0000256" key="4">
    <source>
        <dbReference type="ARBA" id="ARBA00024893"/>
    </source>
</evidence>
<evidence type="ECO:0000256" key="2">
    <source>
        <dbReference type="ARBA" id="ARBA00022552"/>
    </source>
</evidence>
<dbReference type="Gene3D" id="1.25.10.10">
    <property type="entry name" value="Leucine-rich Repeat Variant"/>
    <property type="match status" value="1"/>
</dbReference>